<dbReference type="PANTHER" id="PTHR21581:SF6">
    <property type="entry name" value="TRAFFICKING PROTEIN PARTICLE COMPLEX SUBUNIT 12"/>
    <property type="match status" value="1"/>
</dbReference>
<keyword evidence="10" id="KW-0645">Protease</keyword>
<dbReference type="GO" id="GO:0009252">
    <property type="term" value="P:peptidoglycan biosynthetic process"/>
    <property type="evidence" value="ECO:0007669"/>
    <property type="project" value="UniProtKB-KW"/>
</dbReference>
<sequence>MSALNISSEESELSEMLLSNDRSYLKIINCLEMRRTSGFDYYPIIYEKRLNGLSLALAASLSFSVAAAPIAVPNPPVLSAKGYVLLDYNSGEVIAESNAHTQLKPASLTKLMTSYTAGQELNRGNISQDDNVTISREAWARNFPDSSKMFIEVGNSVKFSDLLRGLIVQSGNDASVAIAEHVAGSEAAFVDLMNSWARRLELNNTYFANPHG</sequence>
<evidence type="ECO:0000256" key="7">
    <source>
        <dbReference type="PIRSR" id="PIRSR618044-1"/>
    </source>
</evidence>
<keyword evidence="4" id="KW-0133">Cell shape</keyword>
<evidence type="ECO:0000313" key="11">
    <source>
        <dbReference type="Proteomes" id="UP000031670"/>
    </source>
</evidence>
<gene>
    <name evidence="10" type="ORF">JCM19232_3244</name>
</gene>
<evidence type="ECO:0000256" key="5">
    <source>
        <dbReference type="ARBA" id="ARBA00022984"/>
    </source>
</evidence>
<comment type="caution">
    <text evidence="10">The sequence shown here is derived from an EMBL/GenBank/DDBJ whole genome shotgun (WGS) entry which is preliminary data.</text>
</comment>
<dbReference type="Proteomes" id="UP000031670">
    <property type="component" value="Unassembled WGS sequence"/>
</dbReference>
<dbReference type="GO" id="GO:0071555">
    <property type="term" value="P:cell wall organization"/>
    <property type="evidence" value="ECO:0007669"/>
    <property type="project" value="UniProtKB-KW"/>
</dbReference>
<evidence type="ECO:0000256" key="3">
    <source>
        <dbReference type="ARBA" id="ARBA00022801"/>
    </source>
</evidence>
<dbReference type="Pfam" id="PF00768">
    <property type="entry name" value="Peptidase_S11"/>
    <property type="match status" value="1"/>
</dbReference>
<evidence type="ECO:0000259" key="9">
    <source>
        <dbReference type="Pfam" id="PF00768"/>
    </source>
</evidence>
<dbReference type="PRINTS" id="PR00725">
    <property type="entry name" value="DADACBPTASE1"/>
</dbReference>
<dbReference type="AlphaFoldDB" id="A0A0B8PF76"/>
<evidence type="ECO:0000256" key="6">
    <source>
        <dbReference type="ARBA" id="ARBA00023316"/>
    </source>
</evidence>
<evidence type="ECO:0000256" key="1">
    <source>
        <dbReference type="ARBA" id="ARBA00007164"/>
    </source>
</evidence>
<protein>
    <submittedName>
        <fullName evidence="10">D-alanyl-D-alanine carboxypeptidase</fullName>
    </submittedName>
</protein>
<dbReference type="InterPro" id="IPR001967">
    <property type="entry name" value="Peptidase_S11_N"/>
</dbReference>
<keyword evidence="3" id="KW-0378">Hydrolase</keyword>
<dbReference type="GO" id="GO:0006508">
    <property type="term" value="P:proteolysis"/>
    <property type="evidence" value="ECO:0007669"/>
    <property type="project" value="InterPro"/>
</dbReference>
<feature type="domain" description="Peptidase S11 D-alanyl-D-alanine carboxypeptidase A N-terminal" evidence="9">
    <location>
        <begin position="74"/>
        <end position="212"/>
    </location>
</feature>
<feature type="active site" description="Proton acceptor" evidence="7">
    <location>
        <position position="110"/>
    </location>
</feature>
<evidence type="ECO:0000256" key="4">
    <source>
        <dbReference type="ARBA" id="ARBA00022960"/>
    </source>
</evidence>
<dbReference type="InterPro" id="IPR018044">
    <property type="entry name" value="Peptidase_S11"/>
</dbReference>
<reference evidence="10 11" key="2">
    <citation type="submission" date="2015-01" db="EMBL/GenBank/DDBJ databases">
        <authorList>
            <consortium name="NBRP consortium"/>
            <person name="Sawabe T."/>
            <person name="Meirelles P."/>
            <person name="Feng G."/>
            <person name="Sayaka M."/>
            <person name="Hattori M."/>
            <person name="Ohkuma M."/>
        </authorList>
    </citation>
    <scope>NUCLEOTIDE SEQUENCE [LARGE SCALE GENOMIC DNA]</scope>
    <source>
        <strain evidence="10 11">JCM19232</strain>
    </source>
</reference>
<accession>A0A0B8PF76</accession>
<dbReference type="SUPFAM" id="SSF56601">
    <property type="entry name" value="beta-lactamase/transpeptidase-like"/>
    <property type="match status" value="1"/>
</dbReference>
<keyword evidence="10" id="KW-0121">Carboxypeptidase</keyword>
<feature type="active site" evidence="7">
    <location>
        <position position="170"/>
    </location>
</feature>
<comment type="similarity">
    <text evidence="1 8">Belongs to the peptidase S11 family.</text>
</comment>
<dbReference type="InterPro" id="IPR012338">
    <property type="entry name" value="Beta-lactam/transpept-like"/>
</dbReference>
<evidence type="ECO:0000256" key="8">
    <source>
        <dbReference type="RuleBase" id="RU004016"/>
    </source>
</evidence>
<reference evidence="10 11" key="1">
    <citation type="submission" date="2015-01" db="EMBL/GenBank/DDBJ databases">
        <title>Vibrio sp. C5 JCM 19232 whole genome shotgun sequence.</title>
        <authorList>
            <person name="Sawabe T."/>
            <person name="Meirelles P."/>
            <person name="Feng G."/>
            <person name="Sayaka M."/>
            <person name="Hattori M."/>
            <person name="Ohkuma M."/>
        </authorList>
    </citation>
    <scope>NUCLEOTIDE SEQUENCE [LARGE SCALE GENOMIC DNA]</scope>
    <source>
        <strain evidence="10 11">JCM19232</strain>
    </source>
</reference>
<feature type="active site" description="Acyl-ester intermediate" evidence="7">
    <location>
        <position position="107"/>
    </location>
</feature>
<dbReference type="EMBL" id="BBSA01000015">
    <property type="protein sequence ID" value="GAM64951.1"/>
    <property type="molecule type" value="Genomic_DNA"/>
</dbReference>
<dbReference type="GO" id="GO:0009002">
    <property type="term" value="F:serine-type D-Ala-D-Ala carboxypeptidase activity"/>
    <property type="evidence" value="ECO:0007669"/>
    <property type="project" value="InterPro"/>
</dbReference>
<keyword evidence="2" id="KW-0732">Signal</keyword>
<evidence type="ECO:0000313" key="10">
    <source>
        <dbReference type="EMBL" id="GAM64951.1"/>
    </source>
</evidence>
<dbReference type="Gene3D" id="3.40.710.10">
    <property type="entry name" value="DD-peptidase/beta-lactamase superfamily"/>
    <property type="match status" value="1"/>
</dbReference>
<proteinExistence type="inferred from homology"/>
<dbReference type="PANTHER" id="PTHR21581">
    <property type="entry name" value="D-ALANYL-D-ALANINE CARBOXYPEPTIDASE"/>
    <property type="match status" value="1"/>
</dbReference>
<name>A0A0B8PF76_9VIBR</name>
<organism evidence="10 11">
    <name type="scientific">Vibrio ishigakensis</name>
    <dbReference type="NCBI Taxonomy" id="1481914"/>
    <lineage>
        <taxon>Bacteria</taxon>
        <taxon>Pseudomonadati</taxon>
        <taxon>Pseudomonadota</taxon>
        <taxon>Gammaproteobacteria</taxon>
        <taxon>Vibrionales</taxon>
        <taxon>Vibrionaceae</taxon>
        <taxon>Vibrio</taxon>
    </lineage>
</organism>
<dbReference type="GO" id="GO:0008360">
    <property type="term" value="P:regulation of cell shape"/>
    <property type="evidence" value="ECO:0007669"/>
    <property type="project" value="UniProtKB-KW"/>
</dbReference>
<keyword evidence="6" id="KW-0961">Cell wall biogenesis/degradation</keyword>
<keyword evidence="5" id="KW-0573">Peptidoglycan synthesis</keyword>
<evidence type="ECO:0000256" key="2">
    <source>
        <dbReference type="ARBA" id="ARBA00022729"/>
    </source>
</evidence>